<reference evidence="2 3" key="1">
    <citation type="journal article" date="2024" name="Plant J.">
        <title>Genome sequences and population genomics reveal climatic adaptation and genomic divergence between two closely related sweetgum species.</title>
        <authorList>
            <person name="Xu W.Q."/>
            <person name="Ren C.Q."/>
            <person name="Zhang X.Y."/>
            <person name="Comes H.P."/>
            <person name="Liu X.H."/>
            <person name="Li Y.G."/>
            <person name="Kettle C.J."/>
            <person name="Jalonen R."/>
            <person name="Gaisberger H."/>
            <person name="Ma Y.Z."/>
            <person name="Qiu Y.X."/>
        </authorList>
    </citation>
    <scope>NUCLEOTIDE SEQUENCE [LARGE SCALE GENOMIC DNA]</scope>
    <source>
        <strain evidence="2">Hangzhou</strain>
    </source>
</reference>
<feature type="region of interest" description="Disordered" evidence="1">
    <location>
        <begin position="1"/>
        <end position="94"/>
    </location>
</feature>
<dbReference type="Proteomes" id="UP001415857">
    <property type="component" value="Unassembled WGS sequence"/>
</dbReference>
<name>A0AAP0R616_LIQFO</name>
<comment type="caution">
    <text evidence="2">The sequence shown here is derived from an EMBL/GenBank/DDBJ whole genome shotgun (WGS) entry which is preliminary data.</text>
</comment>
<feature type="compositionally biased region" description="Basic and acidic residues" evidence="1">
    <location>
        <begin position="52"/>
        <end position="63"/>
    </location>
</feature>
<dbReference type="AlphaFoldDB" id="A0AAP0R616"/>
<sequence>MCAVKNDSEDANNFSSQQNDNGGFWVMESGNFGMGKEEENVETPKHNGPVNSDKEEIKGQTEFKKRRTIDRSFGLENSQQVVEKESEEGELKRNSKLRKRRRVLGIPGGQVRDFATTHKDAIFDRSCLMVIRRTREITNSQFNILKKGSNPPEVYIGKKTFLISSAKSLQLANSPLGQ</sequence>
<dbReference type="EMBL" id="JBBPBK010000015">
    <property type="protein sequence ID" value="KAK9269444.1"/>
    <property type="molecule type" value="Genomic_DNA"/>
</dbReference>
<proteinExistence type="predicted"/>
<organism evidence="2 3">
    <name type="scientific">Liquidambar formosana</name>
    <name type="common">Formosan gum</name>
    <dbReference type="NCBI Taxonomy" id="63359"/>
    <lineage>
        <taxon>Eukaryota</taxon>
        <taxon>Viridiplantae</taxon>
        <taxon>Streptophyta</taxon>
        <taxon>Embryophyta</taxon>
        <taxon>Tracheophyta</taxon>
        <taxon>Spermatophyta</taxon>
        <taxon>Magnoliopsida</taxon>
        <taxon>eudicotyledons</taxon>
        <taxon>Gunneridae</taxon>
        <taxon>Pentapetalae</taxon>
        <taxon>Saxifragales</taxon>
        <taxon>Altingiaceae</taxon>
        <taxon>Liquidambar</taxon>
    </lineage>
</organism>
<evidence type="ECO:0000256" key="1">
    <source>
        <dbReference type="SAM" id="MobiDB-lite"/>
    </source>
</evidence>
<accession>A0AAP0R616</accession>
<evidence type="ECO:0000313" key="3">
    <source>
        <dbReference type="Proteomes" id="UP001415857"/>
    </source>
</evidence>
<keyword evidence="3" id="KW-1185">Reference proteome</keyword>
<feature type="compositionally biased region" description="Polar residues" evidence="1">
    <location>
        <begin position="11"/>
        <end position="21"/>
    </location>
</feature>
<evidence type="ECO:0000313" key="2">
    <source>
        <dbReference type="EMBL" id="KAK9269444.1"/>
    </source>
</evidence>
<protein>
    <submittedName>
        <fullName evidence="2">Uncharacterized protein</fullName>
    </submittedName>
</protein>
<feature type="compositionally biased region" description="Basic and acidic residues" evidence="1">
    <location>
        <begin position="35"/>
        <end position="45"/>
    </location>
</feature>
<gene>
    <name evidence="2" type="ORF">L1049_001218</name>
</gene>